<feature type="region of interest" description="Disordered" evidence="4">
    <location>
        <begin position="352"/>
        <end position="374"/>
    </location>
</feature>
<dbReference type="InterPro" id="IPR019734">
    <property type="entry name" value="TPR_rpt"/>
</dbReference>
<dbReference type="PANTHER" id="PTHR45586">
    <property type="entry name" value="TPR REPEAT-CONTAINING PROTEIN PA4667"/>
    <property type="match status" value="1"/>
</dbReference>
<evidence type="ECO:0000256" key="4">
    <source>
        <dbReference type="SAM" id="MobiDB-lite"/>
    </source>
</evidence>
<protein>
    <submittedName>
        <fullName evidence="5">Tetratricopeptide repeat protein</fullName>
    </submittedName>
</protein>
<evidence type="ECO:0000256" key="2">
    <source>
        <dbReference type="ARBA" id="ARBA00022803"/>
    </source>
</evidence>
<proteinExistence type="predicted"/>
<comment type="caution">
    <text evidence="5">The sequence shown here is derived from an EMBL/GenBank/DDBJ whole genome shotgun (WGS) entry which is preliminary data.</text>
</comment>
<dbReference type="EMBL" id="JAXIVS010000015">
    <property type="protein sequence ID" value="MDY7231528.1"/>
    <property type="molecule type" value="Genomic_DNA"/>
</dbReference>
<dbReference type="InterPro" id="IPR011990">
    <property type="entry name" value="TPR-like_helical_dom_sf"/>
</dbReference>
<keyword evidence="1" id="KW-0677">Repeat</keyword>
<dbReference type="Pfam" id="PF14559">
    <property type="entry name" value="TPR_19"/>
    <property type="match status" value="1"/>
</dbReference>
<dbReference type="SUPFAM" id="SSF48452">
    <property type="entry name" value="TPR-like"/>
    <property type="match status" value="2"/>
</dbReference>
<gene>
    <name evidence="5" type="ORF">SYV04_34370</name>
</gene>
<reference evidence="5 6" key="1">
    <citation type="submission" date="2023-12" db="EMBL/GenBank/DDBJ databases">
        <title>the genome sequence of Hyalangium sp. s54d21.</title>
        <authorList>
            <person name="Zhang X."/>
        </authorList>
    </citation>
    <scope>NUCLEOTIDE SEQUENCE [LARGE SCALE GENOMIC DNA]</scope>
    <source>
        <strain evidence="6">s54d21</strain>
    </source>
</reference>
<keyword evidence="6" id="KW-1185">Reference proteome</keyword>
<dbReference type="InterPro" id="IPR051012">
    <property type="entry name" value="CellSynth/LPSAsmb/PSIAsmb"/>
</dbReference>
<keyword evidence="2 3" id="KW-0802">TPR repeat</keyword>
<sequence>MKLMTMGLLKEAAREFDGALAKDPQDATALLGLARLHLAQHRPNEARPLLERLLALHPQNPEARGFLARLKAEGEKDEGALNELRALAKAPKAGFTEFYNLGHALLCLPGKEAEAAQAFVQALKVEPKNPHATTYLGVAVWRQGQLPQALKCFKYASTLATRESLPLQLAAKVLVQQGEIGKAQLALQKALQRAPRKAELHEEFIKLSIFSNNPKAALQSALELRQLDPKNPNGPYLQGLVMLTSGKVEDARRLFREALVLAPDSWEARLGLARALQLGADTDVAQARKLLEEAVARAPTEPGPVNELAVHYLEKPETAAKAKELLGKVLETHPDEPGANLNMALALAKTDKAAAAQHARKAQKSTDPSVREQAERLLKQVA</sequence>
<evidence type="ECO:0000313" key="6">
    <source>
        <dbReference type="Proteomes" id="UP001291309"/>
    </source>
</evidence>
<dbReference type="PROSITE" id="PS50005">
    <property type="entry name" value="TPR"/>
    <property type="match status" value="2"/>
</dbReference>
<dbReference type="SMART" id="SM00028">
    <property type="entry name" value="TPR"/>
    <property type="match status" value="5"/>
</dbReference>
<organism evidence="5 6">
    <name type="scientific">Hyalangium rubrum</name>
    <dbReference type="NCBI Taxonomy" id="3103134"/>
    <lineage>
        <taxon>Bacteria</taxon>
        <taxon>Pseudomonadati</taxon>
        <taxon>Myxococcota</taxon>
        <taxon>Myxococcia</taxon>
        <taxon>Myxococcales</taxon>
        <taxon>Cystobacterineae</taxon>
        <taxon>Archangiaceae</taxon>
        <taxon>Hyalangium</taxon>
    </lineage>
</organism>
<dbReference type="PANTHER" id="PTHR45586:SF1">
    <property type="entry name" value="LIPOPOLYSACCHARIDE ASSEMBLY PROTEIN B"/>
    <property type="match status" value="1"/>
</dbReference>
<dbReference type="RefSeq" id="WP_321550241.1">
    <property type="nucleotide sequence ID" value="NZ_JAXIVS010000015.1"/>
</dbReference>
<dbReference type="Pfam" id="PF13432">
    <property type="entry name" value="TPR_16"/>
    <property type="match status" value="2"/>
</dbReference>
<dbReference type="Proteomes" id="UP001291309">
    <property type="component" value="Unassembled WGS sequence"/>
</dbReference>
<feature type="repeat" description="TPR" evidence="3">
    <location>
        <begin position="27"/>
        <end position="60"/>
    </location>
</feature>
<evidence type="ECO:0000256" key="3">
    <source>
        <dbReference type="PROSITE-ProRule" id="PRU00339"/>
    </source>
</evidence>
<evidence type="ECO:0000256" key="1">
    <source>
        <dbReference type="ARBA" id="ARBA00022737"/>
    </source>
</evidence>
<feature type="repeat" description="TPR" evidence="3">
    <location>
        <begin position="232"/>
        <end position="265"/>
    </location>
</feature>
<accession>A0ABU5HDJ6</accession>
<name>A0ABU5HDJ6_9BACT</name>
<dbReference type="Gene3D" id="1.25.40.10">
    <property type="entry name" value="Tetratricopeptide repeat domain"/>
    <property type="match status" value="3"/>
</dbReference>
<evidence type="ECO:0000313" key="5">
    <source>
        <dbReference type="EMBL" id="MDY7231528.1"/>
    </source>
</evidence>